<evidence type="ECO:0000313" key="6">
    <source>
        <dbReference type="Proteomes" id="UP001597114"/>
    </source>
</evidence>
<dbReference type="RefSeq" id="WP_344729487.1">
    <property type="nucleotide sequence ID" value="NZ_BAAAUS010000063.1"/>
</dbReference>
<dbReference type="SUPFAM" id="SSF53850">
    <property type="entry name" value="Periplasmic binding protein-like II"/>
    <property type="match status" value="1"/>
</dbReference>
<dbReference type="PANTHER" id="PTHR30024">
    <property type="entry name" value="ALIPHATIC SULFONATES-BINDING PROTEIN-RELATED"/>
    <property type="match status" value="1"/>
</dbReference>
<comment type="similarity">
    <text evidence="2">Belongs to the bacterial solute-binding protein SsuA/TauA family.</text>
</comment>
<dbReference type="EMBL" id="JBHUCO010000013">
    <property type="protein sequence ID" value="MFD1518612.1"/>
    <property type="molecule type" value="Genomic_DNA"/>
</dbReference>
<dbReference type="Proteomes" id="UP001597114">
    <property type="component" value="Unassembled WGS sequence"/>
</dbReference>
<evidence type="ECO:0000256" key="3">
    <source>
        <dbReference type="ARBA" id="ARBA00022729"/>
    </source>
</evidence>
<sequence length="356" mass="38375">MGERAGKPRAARAVRIAAAALVGAVVVACGGGPGAAGTTAEDANGTVQLVMAPDPVWKWLEDQGIKQEMEQKAGIQVLASSSWDEFGVYAGGHADVISAATYEVPDLEEATGEPATVFGMYNGDRSILAVAAGSPAQNVCDLKGKKIATYTSVSITLIWGMYAKKFCDLDLRAGGGDYEVVVTDVQNMSSLVARGDADACLCLPDFAIPDLAGGALRPLYDGKAAAQLYAEHFGSNKQADSHPQTNVFVARKAWVERNPEEANFLIALWDRGIKEWEANRDAIIDAYPEDFAVRSPEESAFLKDWLANRYDWFAPTAFLDQQWVTEETELFDLMKETGFMDEDVAAPNFTVLTPST</sequence>
<comment type="subcellular location">
    <subcellularLocation>
        <location evidence="1">Periplasm</location>
    </subcellularLocation>
</comment>
<comment type="caution">
    <text evidence="5">The sequence shown here is derived from an EMBL/GenBank/DDBJ whole genome shotgun (WGS) entry which is preliminary data.</text>
</comment>
<dbReference type="PROSITE" id="PS51257">
    <property type="entry name" value="PROKAR_LIPOPROTEIN"/>
    <property type="match status" value="1"/>
</dbReference>
<proteinExistence type="inferred from homology"/>
<reference evidence="6" key="1">
    <citation type="journal article" date="2019" name="Int. J. Syst. Evol. Microbiol.">
        <title>The Global Catalogue of Microorganisms (GCM) 10K type strain sequencing project: providing services to taxonomists for standard genome sequencing and annotation.</title>
        <authorList>
            <consortium name="The Broad Institute Genomics Platform"/>
            <consortium name="The Broad Institute Genome Sequencing Center for Infectious Disease"/>
            <person name="Wu L."/>
            <person name="Ma J."/>
        </authorList>
    </citation>
    <scope>NUCLEOTIDE SEQUENCE [LARGE SCALE GENOMIC DNA]</scope>
    <source>
        <strain evidence="6">CCM 7043</strain>
    </source>
</reference>
<accession>A0ABW4EVY2</accession>
<evidence type="ECO:0000256" key="2">
    <source>
        <dbReference type="ARBA" id="ARBA00010742"/>
    </source>
</evidence>
<keyword evidence="3" id="KW-0732">Signal</keyword>
<dbReference type="InterPro" id="IPR015168">
    <property type="entry name" value="SsuA/THI5"/>
</dbReference>
<evidence type="ECO:0000259" key="4">
    <source>
        <dbReference type="Pfam" id="PF09084"/>
    </source>
</evidence>
<dbReference type="PANTHER" id="PTHR30024:SF47">
    <property type="entry name" value="TAURINE-BINDING PERIPLASMIC PROTEIN"/>
    <property type="match status" value="1"/>
</dbReference>
<organism evidence="5 6">
    <name type="scientific">Pseudonocardia yunnanensis</name>
    <dbReference type="NCBI Taxonomy" id="58107"/>
    <lineage>
        <taxon>Bacteria</taxon>
        <taxon>Bacillati</taxon>
        <taxon>Actinomycetota</taxon>
        <taxon>Actinomycetes</taxon>
        <taxon>Pseudonocardiales</taxon>
        <taxon>Pseudonocardiaceae</taxon>
        <taxon>Pseudonocardia</taxon>
    </lineage>
</organism>
<keyword evidence="6" id="KW-1185">Reference proteome</keyword>
<gene>
    <name evidence="5" type="ORF">ACFSJD_14020</name>
</gene>
<evidence type="ECO:0000313" key="5">
    <source>
        <dbReference type="EMBL" id="MFD1518612.1"/>
    </source>
</evidence>
<dbReference type="Pfam" id="PF09084">
    <property type="entry name" value="NMT1"/>
    <property type="match status" value="1"/>
</dbReference>
<feature type="domain" description="SsuA/THI5-like" evidence="4">
    <location>
        <begin position="108"/>
        <end position="276"/>
    </location>
</feature>
<dbReference type="Gene3D" id="3.40.190.10">
    <property type="entry name" value="Periplasmic binding protein-like II"/>
    <property type="match status" value="2"/>
</dbReference>
<evidence type="ECO:0000256" key="1">
    <source>
        <dbReference type="ARBA" id="ARBA00004418"/>
    </source>
</evidence>
<name>A0ABW4EVY2_9PSEU</name>
<protein>
    <submittedName>
        <fullName evidence="5">ABC transporter substrate-binding protein</fullName>
    </submittedName>
</protein>